<dbReference type="EMBL" id="BAABHS010000037">
    <property type="protein sequence ID" value="GAA4989404.1"/>
    <property type="molecule type" value="Genomic_DNA"/>
</dbReference>
<reference evidence="2" key="1">
    <citation type="journal article" date="2019" name="Int. J. Syst. Evol. Microbiol.">
        <title>The Global Catalogue of Microorganisms (GCM) 10K type strain sequencing project: providing services to taxonomists for standard genome sequencing and annotation.</title>
        <authorList>
            <consortium name="The Broad Institute Genomics Platform"/>
            <consortium name="The Broad Institute Genome Sequencing Center for Infectious Disease"/>
            <person name="Wu L."/>
            <person name="Ma J."/>
        </authorList>
    </citation>
    <scope>NUCLEOTIDE SEQUENCE [LARGE SCALE GENOMIC DNA]</scope>
    <source>
        <strain evidence="2">JCM 17986</strain>
    </source>
</reference>
<dbReference type="Proteomes" id="UP001500466">
    <property type="component" value="Unassembled WGS sequence"/>
</dbReference>
<organism evidence="1 2">
    <name type="scientific">Yinghuangia aomiensis</name>
    <dbReference type="NCBI Taxonomy" id="676205"/>
    <lineage>
        <taxon>Bacteria</taxon>
        <taxon>Bacillati</taxon>
        <taxon>Actinomycetota</taxon>
        <taxon>Actinomycetes</taxon>
        <taxon>Kitasatosporales</taxon>
        <taxon>Streptomycetaceae</taxon>
        <taxon>Yinghuangia</taxon>
    </lineage>
</organism>
<name>A0ABP9I7B5_9ACTN</name>
<evidence type="ECO:0000313" key="2">
    <source>
        <dbReference type="Proteomes" id="UP001500466"/>
    </source>
</evidence>
<evidence type="ECO:0000313" key="1">
    <source>
        <dbReference type="EMBL" id="GAA4989404.1"/>
    </source>
</evidence>
<comment type="caution">
    <text evidence="1">The sequence shown here is derived from an EMBL/GenBank/DDBJ whole genome shotgun (WGS) entry which is preliminary data.</text>
</comment>
<accession>A0ABP9I7B5</accession>
<proteinExistence type="predicted"/>
<keyword evidence="2" id="KW-1185">Reference proteome</keyword>
<protein>
    <submittedName>
        <fullName evidence="1">Uncharacterized protein</fullName>
    </submittedName>
</protein>
<sequence length="60" mass="6432">MGLGEGYVMAGGHLAHWVSGLLRRGALGGPKGYGQSRKFVVEVFRCPSCGHLELFANQPM</sequence>
<gene>
    <name evidence="1" type="ORF">GCM10023205_70640</name>
</gene>